<proteinExistence type="predicted"/>
<reference evidence="2" key="1">
    <citation type="journal article" date="2022" name="Mol. Ecol. Resour.">
        <title>The genomes of chicory, endive, great burdock and yacon provide insights into Asteraceae palaeo-polyploidization history and plant inulin production.</title>
        <authorList>
            <person name="Fan W."/>
            <person name="Wang S."/>
            <person name="Wang H."/>
            <person name="Wang A."/>
            <person name="Jiang F."/>
            <person name="Liu H."/>
            <person name="Zhao H."/>
            <person name="Xu D."/>
            <person name="Zhang Y."/>
        </authorList>
    </citation>
    <scope>NUCLEOTIDE SEQUENCE [LARGE SCALE GENOMIC DNA]</scope>
    <source>
        <strain evidence="2">cv. Niubang</strain>
    </source>
</reference>
<dbReference type="EMBL" id="CM042048">
    <property type="protein sequence ID" value="KAI3757106.1"/>
    <property type="molecule type" value="Genomic_DNA"/>
</dbReference>
<dbReference type="Proteomes" id="UP001055879">
    <property type="component" value="Linkage Group LG02"/>
</dbReference>
<sequence length="474" mass="52839">MAKGGNQKNVRSSANQTNPEADERKRLRKLAISKNLLSEAPAKASSLSLNPSKTVSKHHGRDILRKSNRKNRFLFSFPGLLAPVTGGKIGELKDLGSKNPILYLDFPQGRMKLFGTIVFPKNRYLTLQFSKGGKNVMCEDYFDTMIVFSDAWWIGTKEENPEEIQLSFPEDMNMGQENEYDFKGGAGSTSERMQGVNQSRVHEPEHEFSDSENDPKDLIQRISTRHSSMTSGKSLKAGVSSSADDAFDLDVNTKSSNGEENEIGGSTTSGGKDATEIEVTKVSELSEISISATKLKEGSHSNHSSLVQATISTLFKKKEEKMAINTSAPPTSSKVSRKRVQEPRSEEKVDQSKVSGARQKGKAIEERKIVTRSTPRKKQPKVSDDEVEDISDPSQDDEVEDISDPSQDSSDEEWGKLEGIPWLNTKSYILSKFQKLLLLPAFSHGFLLPHFFFPFLFTSFNYTSLFLFLSFHLT</sequence>
<gene>
    <name evidence="1" type="ORF">L6452_04639</name>
</gene>
<name>A0ACB9EF81_ARCLA</name>
<keyword evidence="2" id="KW-1185">Reference proteome</keyword>
<reference evidence="1 2" key="2">
    <citation type="journal article" date="2022" name="Mol. Ecol. Resour.">
        <title>The genomes of chicory, endive, great burdock and yacon provide insights into Asteraceae paleo-polyploidization history and plant inulin production.</title>
        <authorList>
            <person name="Fan W."/>
            <person name="Wang S."/>
            <person name="Wang H."/>
            <person name="Wang A."/>
            <person name="Jiang F."/>
            <person name="Liu H."/>
            <person name="Zhao H."/>
            <person name="Xu D."/>
            <person name="Zhang Y."/>
        </authorList>
    </citation>
    <scope>NUCLEOTIDE SEQUENCE [LARGE SCALE GENOMIC DNA]</scope>
    <source>
        <strain evidence="2">cv. Niubang</strain>
    </source>
</reference>
<evidence type="ECO:0000313" key="1">
    <source>
        <dbReference type="EMBL" id="KAI3757106.1"/>
    </source>
</evidence>
<comment type="caution">
    <text evidence="1">The sequence shown here is derived from an EMBL/GenBank/DDBJ whole genome shotgun (WGS) entry which is preliminary data.</text>
</comment>
<organism evidence="1 2">
    <name type="scientific">Arctium lappa</name>
    <name type="common">Greater burdock</name>
    <name type="synonym">Lappa major</name>
    <dbReference type="NCBI Taxonomy" id="4217"/>
    <lineage>
        <taxon>Eukaryota</taxon>
        <taxon>Viridiplantae</taxon>
        <taxon>Streptophyta</taxon>
        <taxon>Embryophyta</taxon>
        <taxon>Tracheophyta</taxon>
        <taxon>Spermatophyta</taxon>
        <taxon>Magnoliopsida</taxon>
        <taxon>eudicotyledons</taxon>
        <taxon>Gunneridae</taxon>
        <taxon>Pentapetalae</taxon>
        <taxon>asterids</taxon>
        <taxon>campanulids</taxon>
        <taxon>Asterales</taxon>
        <taxon>Asteraceae</taxon>
        <taxon>Carduoideae</taxon>
        <taxon>Cardueae</taxon>
        <taxon>Arctiinae</taxon>
        <taxon>Arctium</taxon>
    </lineage>
</organism>
<accession>A0ACB9EF81</accession>
<protein>
    <submittedName>
        <fullName evidence="1">Uncharacterized protein</fullName>
    </submittedName>
</protein>
<evidence type="ECO:0000313" key="2">
    <source>
        <dbReference type="Proteomes" id="UP001055879"/>
    </source>
</evidence>